<dbReference type="InterPro" id="IPR055497">
    <property type="entry name" value="DUF7069"/>
</dbReference>
<dbReference type="Gene3D" id="3.40.50.1580">
    <property type="entry name" value="Nucleoside phosphorylase domain"/>
    <property type="match status" value="1"/>
</dbReference>
<organism evidence="4 5">
    <name type="scientific">Aspergillus caelatus</name>
    <dbReference type="NCBI Taxonomy" id="61420"/>
    <lineage>
        <taxon>Eukaryota</taxon>
        <taxon>Fungi</taxon>
        <taxon>Dikarya</taxon>
        <taxon>Ascomycota</taxon>
        <taxon>Pezizomycotina</taxon>
        <taxon>Eurotiomycetes</taxon>
        <taxon>Eurotiomycetidae</taxon>
        <taxon>Eurotiales</taxon>
        <taxon>Aspergillaceae</taxon>
        <taxon>Aspergillus</taxon>
        <taxon>Aspergillus subgen. Circumdati</taxon>
    </lineage>
</organism>
<proteinExistence type="predicted"/>
<dbReference type="PROSITE" id="PS50297">
    <property type="entry name" value="ANK_REP_REGION"/>
    <property type="match status" value="10"/>
</dbReference>
<dbReference type="SUPFAM" id="SSF48403">
    <property type="entry name" value="Ankyrin repeat"/>
    <property type="match status" value="2"/>
</dbReference>
<reference evidence="4 5" key="1">
    <citation type="submission" date="2019-04" db="EMBL/GenBank/DDBJ databases">
        <title>Friends and foes A comparative genomics studyof 23 Aspergillus species from section Flavi.</title>
        <authorList>
            <consortium name="DOE Joint Genome Institute"/>
            <person name="Kjaerbolling I."/>
            <person name="Vesth T."/>
            <person name="Frisvad J.C."/>
            <person name="Nybo J.L."/>
            <person name="Theobald S."/>
            <person name="Kildgaard S."/>
            <person name="Isbrandt T."/>
            <person name="Kuo A."/>
            <person name="Sato A."/>
            <person name="Lyhne E.K."/>
            <person name="Kogle M.E."/>
            <person name="Wiebenga A."/>
            <person name="Kun R.S."/>
            <person name="Lubbers R.J."/>
            <person name="Makela M.R."/>
            <person name="Barry K."/>
            <person name="Chovatia M."/>
            <person name="Clum A."/>
            <person name="Daum C."/>
            <person name="Haridas S."/>
            <person name="He G."/>
            <person name="LaButti K."/>
            <person name="Lipzen A."/>
            <person name="Mondo S."/>
            <person name="Riley R."/>
            <person name="Salamov A."/>
            <person name="Simmons B.A."/>
            <person name="Magnuson J.K."/>
            <person name="Henrissat B."/>
            <person name="Mortensen U.H."/>
            <person name="Larsen T.O."/>
            <person name="Devries R.P."/>
            <person name="Grigoriev I.V."/>
            <person name="Machida M."/>
            <person name="Baker S.E."/>
            <person name="Andersen M.R."/>
        </authorList>
    </citation>
    <scope>NUCLEOTIDE SEQUENCE [LARGE SCALE GENOMIC DNA]</scope>
    <source>
        <strain evidence="4 5">CBS 763.97</strain>
    </source>
</reference>
<dbReference type="Pfam" id="PF22939">
    <property type="entry name" value="WHD_GPIID"/>
    <property type="match status" value="1"/>
</dbReference>
<dbReference type="PROSITE" id="PS50837">
    <property type="entry name" value="NACHT"/>
    <property type="match status" value="1"/>
</dbReference>
<dbReference type="OrthoDB" id="1577640at2759"/>
<feature type="repeat" description="ANK" evidence="2">
    <location>
        <begin position="929"/>
        <end position="961"/>
    </location>
</feature>
<feature type="repeat" description="ANK" evidence="2">
    <location>
        <begin position="1169"/>
        <end position="1201"/>
    </location>
</feature>
<dbReference type="Pfam" id="PF23239">
    <property type="entry name" value="DUF7069"/>
    <property type="match status" value="1"/>
</dbReference>
<feature type="repeat" description="ANK" evidence="2">
    <location>
        <begin position="974"/>
        <end position="1003"/>
    </location>
</feature>
<feature type="repeat" description="ANK" evidence="2">
    <location>
        <begin position="1238"/>
        <end position="1267"/>
    </location>
</feature>
<dbReference type="Pfam" id="PF13637">
    <property type="entry name" value="Ank_4"/>
    <property type="match status" value="1"/>
</dbReference>
<dbReference type="Pfam" id="PF00023">
    <property type="entry name" value="Ank"/>
    <property type="match status" value="1"/>
</dbReference>
<dbReference type="InterPro" id="IPR000845">
    <property type="entry name" value="Nucleoside_phosphorylase_d"/>
</dbReference>
<dbReference type="InterPro" id="IPR054471">
    <property type="entry name" value="GPIID_WHD"/>
</dbReference>
<dbReference type="InterPro" id="IPR056884">
    <property type="entry name" value="NPHP3-like_N"/>
</dbReference>
<dbReference type="Gene3D" id="3.40.50.300">
    <property type="entry name" value="P-loop containing nucleotide triphosphate hydrolases"/>
    <property type="match status" value="1"/>
</dbReference>
<evidence type="ECO:0000256" key="2">
    <source>
        <dbReference type="PROSITE-ProRule" id="PRU00023"/>
    </source>
</evidence>
<keyword evidence="2" id="KW-0040">ANK repeat</keyword>
<protein>
    <submittedName>
        <fullName evidence="4">Ankyrin repeat-containing domain protein</fullName>
    </submittedName>
</protein>
<dbReference type="PANTHER" id="PTHR46224">
    <property type="entry name" value="ANKYRIN REPEAT FAMILY PROTEIN"/>
    <property type="match status" value="1"/>
</dbReference>
<dbReference type="Proteomes" id="UP000326268">
    <property type="component" value="Unassembled WGS sequence"/>
</dbReference>
<feature type="repeat" description="ANK" evidence="2">
    <location>
        <begin position="1268"/>
        <end position="1300"/>
    </location>
</feature>
<dbReference type="InterPro" id="IPR051616">
    <property type="entry name" value="Cul2-RING_E3_ligase_SR"/>
</dbReference>
<dbReference type="InterPro" id="IPR035994">
    <property type="entry name" value="Nucleoside_phosphorylase_sf"/>
</dbReference>
<dbReference type="Pfam" id="PF24883">
    <property type="entry name" value="NPHP3_N"/>
    <property type="match status" value="1"/>
</dbReference>
<dbReference type="Pfam" id="PF01048">
    <property type="entry name" value="PNP_UDP_1"/>
    <property type="match status" value="1"/>
</dbReference>
<dbReference type="GeneID" id="43648924"/>
<feature type="domain" description="NACHT" evidence="3">
    <location>
        <begin position="411"/>
        <end position="560"/>
    </location>
</feature>
<dbReference type="EMBL" id="ML737570">
    <property type="protein sequence ID" value="KAE8369811.1"/>
    <property type="molecule type" value="Genomic_DNA"/>
</dbReference>
<dbReference type="RefSeq" id="XP_031932892.1">
    <property type="nucleotide sequence ID" value="XM_032064478.1"/>
</dbReference>
<feature type="repeat" description="ANK" evidence="2">
    <location>
        <begin position="1136"/>
        <end position="1168"/>
    </location>
</feature>
<gene>
    <name evidence="4" type="ORF">BDV27DRAFT_109166</name>
</gene>
<feature type="repeat" description="ANK" evidence="2">
    <location>
        <begin position="1103"/>
        <end position="1135"/>
    </location>
</feature>
<dbReference type="InterPro" id="IPR002110">
    <property type="entry name" value="Ankyrin_rpt"/>
</dbReference>
<dbReference type="InterPro" id="IPR036770">
    <property type="entry name" value="Ankyrin_rpt-contain_sf"/>
</dbReference>
<evidence type="ECO:0000259" key="3">
    <source>
        <dbReference type="PROSITE" id="PS50837"/>
    </source>
</evidence>
<accession>A0A5N7AIV1</accession>
<name>A0A5N7AIV1_9EURO</name>
<keyword evidence="5" id="KW-1185">Reference proteome</keyword>
<feature type="repeat" description="ANK" evidence="2">
    <location>
        <begin position="1070"/>
        <end position="1102"/>
    </location>
</feature>
<feature type="repeat" description="ANK" evidence="2">
    <location>
        <begin position="1037"/>
        <end position="1069"/>
    </location>
</feature>
<sequence>MPCPPRDEFQIGWICALPVEAAAAKEMLDENFGFLEEQDTTDPNIYTLGRIGKHNIVIACLPAGQYGNTAATIVANNMVRTFSKSLRIGLMVGVGGGIPSTTCDIRLGDIVISCPTDTCGGVLQYDMGKVGVGGKFTRVGSLNSPPRSLLAAVSKMRAAELTDDPHYSEYIRQAIGRTRKTQKTFAKPDQQSDRLFQSKYDHLATADNCGVCLREWEVTRSEREDNEPQSHYGIIASGDSVIKHGRTREEIRTQTGALCIEMEAAGLMLDFPCIVIRGICDYSDSHKNKQWQGYAALAAASYTKELLGYIPKGQVSQESLATDVCRSLEVLNRTVKGTNDRLDKAYDQQERYHTEQTARVLTDQQKKCHQVFKISNYEQYKNINPDRVPGTCQWALQSPAYLRWWNSCGNDLLWISADPGCGKSVLSKSLIDGDLQASSSAVSICYFFFKDNDEQNSFATALCAILHQLFSQQPSLLRHAVPPWEKNGERLQQEPDELWRILLAATSDPTSPKTICVLDGLDECRPVDQNQLIQRLKEFYNQTSLRTPPSWLKFLVTSRPYDEIQNNFKPITDLFPHIRLKGEQKNEQIHEEINLVVKVKVKELAKTSGLPADVEQRIADRLCQMQHRTYLWLYLAIDDIRNTFQNSLRPANESIVLVPDSVYAAYEKILTRVPSGQKDIVKQILRIIVSARRPLTIKEMSMALGVAANPEVAIAAAARLEPTRLSTKIRQLCGLFVFINKSRIYLIHQTAREFLLGRNIIHEPISEYSFELQDADKEMSQICIRYLQMDDLEDHRQQTEFDIQCFLPYSAVYWADHVRGMSSSQQQEIVNLVHSLYCTTTSRHELWFSIFWEAIMPRHRKVRMNAVHLAAFNGHSHVLKLIITTEENTIYAEDSKGATALMWPSFKGYCEAVQTLLNNGADVNAQGGSYGNALYAASVSGHGQIVQILLDNGADVNAKGPWFGMARPDGLLGNALQAASYIGNSQIVQILLDKGADVNAQGGLHGNALAAASFSCHGQVVQILLDNGADVDALGGRFGSALQAASFKCHGQIVQMLLDNGADINSKGGRFGNALQAASTGGHSQIMQMLLDNGADVNAQGGEYGNALQAGAFSGHSQIVQILLDNGADVNAQGGEYGNALQAAAFSGHSQIVQILLDKGADVNAQGGKYRNALQAAASCGNSQIVQTLLDKGADVSAQGGFFGNALQAAASCGNSQIVQTLLDKGADVNAQGGLYGNALQAASTGGHSQIVQMLLDNGADVNAQGGEYGNALLAATIRGYSQIVQILLDKGADVNAQGGLWKCPAGCCL</sequence>
<dbReference type="GO" id="GO:0003824">
    <property type="term" value="F:catalytic activity"/>
    <property type="evidence" value="ECO:0007669"/>
    <property type="project" value="InterPro"/>
</dbReference>
<feature type="repeat" description="ANK" evidence="2">
    <location>
        <begin position="1205"/>
        <end position="1234"/>
    </location>
</feature>
<dbReference type="InterPro" id="IPR027417">
    <property type="entry name" value="P-loop_NTPase"/>
</dbReference>
<keyword evidence="1" id="KW-0677">Repeat</keyword>
<dbReference type="PRINTS" id="PR01415">
    <property type="entry name" value="ANKYRIN"/>
</dbReference>
<feature type="repeat" description="ANK" evidence="2">
    <location>
        <begin position="896"/>
        <end position="928"/>
    </location>
</feature>
<dbReference type="Pfam" id="PF12796">
    <property type="entry name" value="Ank_2"/>
    <property type="match status" value="4"/>
</dbReference>
<dbReference type="InterPro" id="IPR007111">
    <property type="entry name" value="NACHT_NTPase"/>
</dbReference>
<evidence type="ECO:0000313" key="5">
    <source>
        <dbReference type="Proteomes" id="UP000326268"/>
    </source>
</evidence>
<dbReference type="SUPFAM" id="SSF52540">
    <property type="entry name" value="P-loop containing nucleoside triphosphate hydrolases"/>
    <property type="match status" value="1"/>
</dbReference>
<evidence type="ECO:0000256" key="1">
    <source>
        <dbReference type="ARBA" id="ARBA00022737"/>
    </source>
</evidence>
<dbReference type="Gene3D" id="1.25.40.20">
    <property type="entry name" value="Ankyrin repeat-containing domain"/>
    <property type="match status" value="4"/>
</dbReference>
<dbReference type="GO" id="GO:0009116">
    <property type="term" value="P:nucleoside metabolic process"/>
    <property type="evidence" value="ECO:0007669"/>
    <property type="project" value="InterPro"/>
</dbReference>
<dbReference type="PROSITE" id="PS50088">
    <property type="entry name" value="ANK_REPEAT"/>
    <property type="match status" value="11"/>
</dbReference>
<dbReference type="SUPFAM" id="SSF53167">
    <property type="entry name" value="Purine and uridine phosphorylases"/>
    <property type="match status" value="1"/>
</dbReference>
<dbReference type="SMART" id="SM00248">
    <property type="entry name" value="ANK"/>
    <property type="match status" value="13"/>
</dbReference>
<evidence type="ECO:0000313" key="4">
    <source>
        <dbReference type="EMBL" id="KAE8369811.1"/>
    </source>
</evidence>
<dbReference type="PANTHER" id="PTHR46224:SF64">
    <property type="entry name" value="IQ MOTIF AND ANKYRIN REPEAT DOMAIN-CONTAINING PROTEIN 1"/>
    <property type="match status" value="1"/>
</dbReference>